<dbReference type="InterPro" id="IPR001387">
    <property type="entry name" value="Cro/C1-type_HTH"/>
</dbReference>
<feature type="domain" description="HTH cro/C1-type" evidence="1">
    <location>
        <begin position="45"/>
        <end position="74"/>
    </location>
</feature>
<dbReference type="Proteomes" id="UP001437460">
    <property type="component" value="Unassembled WGS sequence"/>
</dbReference>
<dbReference type="EMBL" id="JBBMFJ010000014">
    <property type="protein sequence ID" value="MEQ2563143.1"/>
    <property type="molecule type" value="Genomic_DNA"/>
</dbReference>
<accession>A0ABV1HNH1</accession>
<dbReference type="CDD" id="cd00093">
    <property type="entry name" value="HTH_XRE"/>
    <property type="match status" value="1"/>
</dbReference>
<dbReference type="RefSeq" id="WP_349229342.1">
    <property type="nucleotide sequence ID" value="NZ_JBBMFJ010000014.1"/>
</dbReference>
<dbReference type="InterPro" id="IPR010982">
    <property type="entry name" value="Lambda_DNA-bd_dom_sf"/>
</dbReference>
<sequence length="108" mass="12832">MERREGYPNLDLKQSGDLLRYRIRKSGYSVRDIQDYLFLSCPQPVYRWFQGKALPSVDHLYALSRLLGVHMEELLAGPQENPVYREVFGEKRYLFSYLEQLRIGLFVQ</sequence>
<dbReference type="Pfam" id="PF01381">
    <property type="entry name" value="HTH_3"/>
    <property type="match status" value="1"/>
</dbReference>
<comment type="caution">
    <text evidence="2">The sequence shown here is derived from an EMBL/GenBank/DDBJ whole genome shotgun (WGS) entry which is preliminary data.</text>
</comment>
<evidence type="ECO:0000313" key="3">
    <source>
        <dbReference type="Proteomes" id="UP001437460"/>
    </source>
</evidence>
<dbReference type="SUPFAM" id="SSF47413">
    <property type="entry name" value="lambda repressor-like DNA-binding domains"/>
    <property type="match status" value="1"/>
</dbReference>
<gene>
    <name evidence="2" type="ORF">WMO41_08200</name>
</gene>
<proteinExistence type="predicted"/>
<dbReference type="PROSITE" id="PS50943">
    <property type="entry name" value="HTH_CROC1"/>
    <property type="match status" value="1"/>
</dbReference>
<keyword evidence="3" id="KW-1185">Reference proteome</keyword>
<reference evidence="2 3" key="1">
    <citation type="submission" date="2024-03" db="EMBL/GenBank/DDBJ databases">
        <title>Human intestinal bacterial collection.</title>
        <authorList>
            <person name="Pauvert C."/>
            <person name="Hitch T.C.A."/>
            <person name="Clavel T."/>
        </authorList>
    </citation>
    <scope>NUCLEOTIDE SEQUENCE [LARGE SCALE GENOMIC DNA]</scope>
    <source>
        <strain evidence="2 3">CLA-AP-H27</strain>
    </source>
</reference>
<organism evidence="2 3">
    <name type="scientific">Ventrimonas faecis</name>
    <dbReference type="NCBI Taxonomy" id="3133170"/>
    <lineage>
        <taxon>Bacteria</taxon>
        <taxon>Bacillati</taxon>
        <taxon>Bacillota</taxon>
        <taxon>Clostridia</taxon>
        <taxon>Lachnospirales</taxon>
        <taxon>Lachnospiraceae</taxon>
        <taxon>Ventrimonas</taxon>
    </lineage>
</organism>
<name>A0ABV1HNH1_9FIRM</name>
<protein>
    <submittedName>
        <fullName evidence="2">Helix-turn-helix transcriptional regulator</fullName>
    </submittedName>
</protein>
<dbReference type="Gene3D" id="1.10.260.40">
    <property type="entry name" value="lambda repressor-like DNA-binding domains"/>
    <property type="match status" value="1"/>
</dbReference>
<evidence type="ECO:0000259" key="1">
    <source>
        <dbReference type="PROSITE" id="PS50943"/>
    </source>
</evidence>
<evidence type="ECO:0000313" key="2">
    <source>
        <dbReference type="EMBL" id="MEQ2563143.1"/>
    </source>
</evidence>